<evidence type="ECO:0000313" key="2">
    <source>
        <dbReference type="Proteomes" id="UP000269669"/>
    </source>
</evidence>
<accession>A0A3R9WH19</accession>
<gene>
    <name evidence="1" type="ORF">EDE15_2554</name>
</gene>
<comment type="caution">
    <text evidence="1">The sequence shown here is derived from an EMBL/GenBank/DDBJ whole genome shotgun (WGS) entry which is preliminary data.</text>
</comment>
<name>A0A3R9WH19_9BACT</name>
<dbReference type="EMBL" id="RSDW01000001">
    <property type="protein sequence ID" value="RSL17026.1"/>
    <property type="molecule type" value="Genomic_DNA"/>
</dbReference>
<dbReference type="AlphaFoldDB" id="A0A3R9WH19"/>
<dbReference type="Proteomes" id="UP000269669">
    <property type="component" value="Unassembled WGS sequence"/>
</dbReference>
<proteinExistence type="predicted"/>
<sequence length="87" mass="9058">MGVDFLKLFLRGVAMLPGVIQGTEALFGAATGEQKRTAAVEIVGAAINITDAVSKKQIADADKFTAGLNGIIDGFVTCLNASMWAKQ</sequence>
<keyword evidence="2" id="KW-1185">Reference proteome</keyword>
<reference evidence="1 2" key="1">
    <citation type="submission" date="2018-12" db="EMBL/GenBank/DDBJ databases">
        <title>Sequencing of bacterial isolates from soil warming experiment in Harvard Forest, Massachusetts, USA.</title>
        <authorList>
            <person name="Deangelis K."/>
        </authorList>
    </citation>
    <scope>NUCLEOTIDE SEQUENCE [LARGE SCALE GENOMIC DNA]</scope>
    <source>
        <strain evidence="1 2">EB153</strain>
    </source>
</reference>
<organism evidence="1 2">
    <name type="scientific">Edaphobacter aggregans</name>
    <dbReference type="NCBI Taxonomy" id="570835"/>
    <lineage>
        <taxon>Bacteria</taxon>
        <taxon>Pseudomonadati</taxon>
        <taxon>Acidobacteriota</taxon>
        <taxon>Terriglobia</taxon>
        <taxon>Terriglobales</taxon>
        <taxon>Acidobacteriaceae</taxon>
        <taxon>Edaphobacter</taxon>
    </lineage>
</organism>
<evidence type="ECO:0000313" key="1">
    <source>
        <dbReference type="EMBL" id="RSL17026.1"/>
    </source>
</evidence>
<protein>
    <submittedName>
        <fullName evidence="1">Uncharacterized protein</fullName>
    </submittedName>
</protein>